<dbReference type="GO" id="GO:0008270">
    <property type="term" value="F:zinc ion binding"/>
    <property type="evidence" value="ECO:0007669"/>
    <property type="project" value="InterPro"/>
</dbReference>
<organism evidence="4 5">
    <name type="scientific">Lasiosphaeria hispida</name>
    <dbReference type="NCBI Taxonomy" id="260671"/>
    <lineage>
        <taxon>Eukaryota</taxon>
        <taxon>Fungi</taxon>
        <taxon>Dikarya</taxon>
        <taxon>Ascomycota</taxon>
        <taxon>Pezizomycotina</taxon>
        <taxon>Sordariomycetes</taxon>
        <taxon>Sordariomycetidae</taxon>
        <taxon>Sordariales</taxon>
        <taxon>Lasiosphaeriaceae</taxon>
        <taxon>Lasiosphaeria</taxon>
    </lineage>
</organism>
<protein>
    <recommendedName>
        <fullName evidence="3">Zn(2)-C6 fungal-type domain-containing protein</fullName>
    </recommendedName>
</protein>
<reference evidence="4" key="1">
    <citation type="journal article" date="2023" name="Mol. Phylogenet. Evol.">
        <title>Genome-scale phylogeny and comparative genomics of the fungal order Sordariales.</title>
        <authorList>
            <person name="Hensen N."/>
            <person name="Bonometti L."/>
            <person name="Westerberg I."/>
            <person name="Brannstrom I.O."/>
            <person name="Guillou S."/>
            <person name="Cros-Aarteil S."/>
            <person name="Calhoun S."/>
            <person name="Haridas S."/>
            <person name="Kuo A."/>
            <person name="Mondo S."/>
            <person name="Pangilinan J."/>
            <person name="Riley R."/>
            <person name="LaButti K."/>
            <person name="Andreopoulos B."/>
            <person name="Lipzen A."/>
            <person name="Chen C."/>
            <person name="Yan M."/>
            <person name="Daum C."/>
            <person name="Ng V."/>
            <person name="Clum A."/>
            <person name="Steindorff A."/>
            <person name="Ohm R.A."/>
            <person name="Martin F."/>
            <person name="Silar P."/>
            <person name="Natvig D.O."/>
            <person name="Lalanne C."/>
            <person name="Gautier V."/>
            <person name="Ament-Velasquez S.L."/>
            <person name="Kruys A."/>
            <person name="Hutchinson M.I."/>
            <person name="Powell A.J."/>
            <person name="Barry K."/>
            <person name="Miller A.N."/>
            <person name="Grigoriev I.V."/>
            <person name="Debuchy R."/>
            <person name="Gladieux P."/>
            <person name="Hiltunen Thoren M."/>
            <person name="Johannesson H."/>
        </authorList>
    </citation>
    <scope>NUCLEOTIDE SEQUENCE</scope>
    <source>
        <strain evidence="4">CBS 955.72</strain>
    </source>
</reference>
<dbReference type="Gene3D" id="4.10.240.10">
    <property type="entry name" value="Zn(2)-C6 fungal-type DNA-binding domain"/>
    <property type="match status" value="1"/>
</dbReference>
<reference evidence="4" key="2">
    <citation type="submission" date="2023-06" db="EMBL/GenBank/DDBJ databases">
        <authorList>
            <consortium name="Lawrence Berkeley National Laboratory"/>
            <person name="Haridas S."/>
            <person name="Hensen N."/>
            <person name="Bonometti L."/>
            <person name="Westerberg I."/>
            <person name="Brannstrom I.O."/>
            <person name="Guillou S."/>
            <person name="Cros-Aarteil S."/>
            <person name="Calhoun S."/>
            <person name="Kuo A."/>
            <person name="Mondo S."/>
            <person name="Pangilinan J."/>
            <person name="Riley R."/>
            <person name="Labutti K."/>
            <person name="Andreopoulos B."/>
            <person name="Lipzen A."/>
            <person name="Chen C."/>
            <person name="Yanf M."/>
            <person name="Daum C."/>
            <person name="Ng V."/>
            <person name="Clum A."/>
            <person name="Steindorff A."/>
            <person name="Ohm R."/>
            <person name="Martin F."/>
            <person name="Silar P."/>
            <person name="Natvig D."/>
            <person name="Lalanne C."/>
            <person name="Gautier V."/>
            <person name="Ament-Velasquez S.L."/>
            <person name="Kruys A."/>
            <person name="Hutchinson M.I."/>
            <person name="Powell A.J."/>
            <person name="Barry K."/>
            <person name="Miller A.N."/>
            <person name="Grigoriev I.V."/>
            <person name="Debuchy R."/>
            <person name="Gladieux P."/>
            <person name="Thoren M.H."/>
            <person name="Johannesson H."/>
        </authorList>
    </citation>
    <scope>NUCLEOTIDE SEQUENCE</scope>
    <source>
        <strain evidence="4">CBS 955.72</strain>
    </source>
</reference>
<evidence type="ECO:0000313" key="4">
    <source>
        <dbReference type="EMBL" id="KAK3364684.1"/>
    </source>
</evidence>
<evidence type="ECO:0000256" key="1">
    <source>
        <dbReference type="ARBA" id="ARBA00023242"/>
    </source>
</evidence>
<dbReference type="SUPFAM" id="SSF57701">
    <property type="entry name" value="Zn2/Cys6 DNA-binding domain"/>
    <property type="match status" value="1"/>
</dbReference>
<feature type="compositionally biased region" description="Low complexity" evidence="2">
    <location>
        <begin position="371"/>
        <end position="381"/>
    </location>
</feature>
<feature type="compositionally biased region" description="Basic and acidic residues" evidence="2">
    <location>
        <begin position="436"/>
        <end position="455"/>
    </location>
</feature>
<dbReference type="CDD" id="cd00067">
    <property type="entry name" value="GAL4"/>
    <property type="match status" value="1"/>
</dbReference>
<comment type="caution">
    <text evidence="4">The sequence shown here is derived from an EMBL/GenBank/DDBJ whole genome shotgun (WGS) entry which is preliminary data.</text>
</comment>
<feature type="region of interest" description="Disordered" evidence="2">
    <location>
        <begin position="406"/>
        <end position="462"/>
    </location>
</feature>
<evidence type="ECO:0000256" key="2">
    <source>
        <dbReference type="SAM" id="MobiDB-lite"/>
    </source>
</evidence>
<feature type="region of interest" description="Disordered" evidence="2">
    <location>
        <begin position="344"/>
        <end position="381"/>
    </location>
</feature>
<dbReference type="Proteomes" id="UP001275084">
    <property type="component" value="Unassembled WGS sequence"/>
</dbReference>
<dbReference type="InterPro" id="IPR001138">
    <property type="entry name" value="Zn2Cys6_DnaBD"/>
</dbReference>
<dbReference type="AlphaFoldDB" id="A0AAJ0MLB8"/>
<proteinExistence type="predicted"/>
<evidence type="ECO:0000259" key="3">
    <source>
        <dbReference type="Pfam" id="PF00172"/>
    </source>
</evidence>
<evidence type="ECO:0000313" key="5">
    <source>
        <dbReference type="Proteomes" id="UP001275084"/>
    </source>
</evidence>
<keyword evidence="1" id="KW-0539">Nucleus</keyword>
<name>A0AAJ0MLB8_9PEZI</name>
<feature type="domain" description="Zn(2)-C6 fungal-type" evidence="3">
    <location>
        <begin position="52"/>
        <end position="75"/>
    </location>
</feature>
<keyword evidence="5" id="KW-1185">Reference proteome</keyword>
<dbReference type="Pfam" id="PF00172">
    <property type="entry name" value="Zn_clus"/>
    <property type="match status" value="1"/>
</dbReference>
<dbReference type="PANTHER" id="PTHR35392">
    <property type="entry name" value="ZN(II)2CYS6 TRANSCRIPTION FACTOR (EUROFUNG)-RELATED-RELATED"/>
    <property type="match status" value="1"/>
</dbReference>
<dbReference type="InterPro" id="IPR052973">
    <property type="entry name" value="Fungal_sec-metab_reg_TF"/>
</dbReference>
<accession>A0AAJ0MLB8</accession>
<dbReference type="GO" id="GO:0000981">
    <property type="term" value="F:DNA-binding transcription factor activity, RNA polymerase II-specific"/>
    <property type="evidence" value="ECO:0007669"/>
    <property type="project" value="InterPro"/>
</dbReference>
<gene>
    <name evidence="4" type="ORF">B0T25DRAFT_576893</name>
</gene>
<sequence length="495" mass="55474">MTDPHLVRDLPTLARSIHCFRGPQHTKPAKATKAKLTADEKKKVLEVRRQGACLRCRMLKIQCSNENPCQSCLQSAVRGSERKVLSFCYCVRTRFADVNIFFSAETGASFNNMQIETFMSRMSVLLARIAAPAHFTLNSEGVFNDTLTSWLTNPNFSLPNGSIVGLCCSSLLSVQFHDESLSDDGLTTEFRRFLLATSLSHTGWRGREGELKPRDLAIIGHVSGYRLIKRLDRVLTPQFLAKCDKESCQVLFLLVLGTILGIGYSASTQTESPSFPSETLSAEFQQSPTLWLAMKEHLCQMLAHHLIFLGSMLGIKLETQLEQLIIDTAAKRWNKMESFVWADALPTPPPSKPDPPTRDLNFADQNPPYWESTPETPTQSTPPLIPFRLPDLQAYQAETVASWSQNPQSYLDMTDEPESYETPSAELGPSPPTVRRKMDGLRSHTEPLSRREGVGAHRRPREVKRRSMWLVRSFDAGDGLVNVHARVRGGRGVFV</sequence>
<dbReference type="InterPro" id="IPR036864">
    <property type="entry name" value="Zn2-C6_fun-type_DNA-bd_sf"/>
</dbReference>
<dbReference type="EMBL" id="JAUIQD010000001">
    <property type="protein sequence ID" value="KAK3364684.1"/>
    <property type="molecule type" value="Genomic_DNA"/>
</dbReference>